<keyword evidence="4" id="KW-1185">Reference proteome</keyword>
<organism evidence="3 4">
    <name type="scientific">Bowdeniella nasicola</name>
    <dbReference type="NCBI Taxonomy" id="208480"/>
    <lineage>
        <taxon>Bacteria</taxon>
        <taxon>Bacillati</taxon>
        <taxon>Actinomycetota</taxon>
        <taxon>Actinomycetes</taxon>
        <taxon>Actinomycetales</taxon>
        <taxon>Actinomycetaceae</taxon>
        <taxon>Bowdeniella</taxon>
    </lineage>
</organism>
<evidence type="ECO:0000256" key="1">
    <source>
        <dbReference type="SAM" id="Coils"/>
    </source>
</evidence>
<feature type="compositionally biased region" description="Low complexity" evidence="2">
    <location>
        <begin position="12"/>
        <end position="24"/>
    </location>
</feature>
<dbReference type="AlphaFoldDB" id="A0A1H4BCL1"/>
<protein>
    <recommendedName>
        <fullName evidence="5">S1 motif domain-containing protein</fullName>
    </recommendedName>
</protein>
<reference evidence="4" key="1">
    <citation type="submission" date="2016-10" db="EMBL/GenBank/DDBJ databases">
        <authorList>
            <person name="Varghese N."/>
            <person name="Submissions S."/>
        </authorList>
    </citation>
    <scope>NUCLEOTIDE SEQUENCE [LARGE SCALE GENOMIC DNA]</scope>
    <source>
        <strain evidence="4">KPR-1</strain>
    </source>
</reference>
<feature type="compositionally biased region" description="Acidic residues" evidence="2">
    <location>
        <begin position="501"/>
        <end position="511"/>
    </location>
</feature>
<evidence type="ECO:0000313" key="4">
    <source>
        <dbReference type="Proteomes" id="UP000199288"/>
    </source>
</evidence>
<feature type="compositionally biased region" description="Pro residues" evidence="2">
    <location>
        <begin position="533"/>
        <end position="547"/>
    </location>
</feature>
<accession>A0A1H4BCL1</accession>
<feature type="region of interest" description="Disordered" evidence="2">
    <location>
        <begin position="481"/>
        <end position="571"/>
    </location>
</feature>
<sequence>MPKRKRSKERAAPAPADRSPDVSPLSLSPTAERPYAGEIQTIDDERLARNLAHYLIDEDRPVPIVVLTTKLGERTPAIPPGPLVAAAAGKADVVVMVTGDVSRAFEADMPAGTHVFGGAGRVYPTGSKWTSAPHTSRLRLITGARTPELASRDLVRDLTHHIRAVAARSKRLEREERARILNSRPAAAAGSVELASATYTVVGERAAECLATRLMHPERDFPLLVISIPTGQLAPSIDVAQLEDHLKGLVEIALLPTDRTSWRLADMLPPGTNVYGGAARVYPPGTQWMQRIDLAPLRFSYGPDDEAAATEVLLADAMRVARLRTHGAATRPASGIVRGLVDETRALVELSDGVYCTIWSDLTLAQAPLSSLLAVDQRVTGILDESSRRLDITDMLTKPTLDYSPGDVVLARVRDVRPARVSLALLPGVEVVVPRELVTSNPRDALTSLFSLDEVVAARVGRDEDGELMLRLDDVDDDEVAVRPPALTRGGPPWLRLAGPEPEEDEEESVDWDTLVSWRDDEGQREASAASPAPSPAPGPTPAPVPILTPSAIASPSAPATPTAPLPAAMPPGAAARIADLTQRLRDADRQNVAVRERAGKLRLRIDALEKDVRALRTDLRQTKRQLAAKRLAGWGGEEVSVEEMVRFAVFRAWRTRLSTGERRGETLPDYTLGPDFLPTVKQLHGLDQAKLVDVIVDVLTGRAAELDSRALHRLRTGPGGDDPYRERADGAKAYRVALERNSPSARRLHYWKLGEVYEFARVVTHDDMRI</sequence>
<proteinExistence type="predicted"/>
<dbReference type="InterPro" id="IPR012340">
    <property type="entry name" value="NA-bd_OB-fold"/>
</dbReference>
<dbReference type="SUPFAM" id="SSF50249">
    <property type="entry name" value="Nucleic acid-binding proteins"/>
    <property type="match status" value="1"/>
</dbReference>
<keyword evidence="1" id="KW-0175">Coiled coil</keyword>
<gene>
    <name evidence="3" type="ORF">SAMN02910418_01649</name>
</gene>
<evidence type="ECO:0000313" key="3">
    <source>
        <dbReference type="EMBL" id="SEA45728.1"/>
    </source>
</evidence>
<dbReference type="OrthoDB" id="8452205at2"/>
<feature type="compositionally biased region" description="Low complexity" evidence="2">
    <location>
        <begin position="548"/>
        <end position="561"/>
    </location>
</feature>
<name>A0A1H4BCL1_9ACTO</name>
<evidence type="ECO:0008006" key="5">
    <source>
        <dbReference type="Google" id="ProtNLM"/>
    </source>
</evidence>
<dbReference type="Proteomes" id="UP000199288">
    <property type="component" value="Unassembled WGS sequence"/>
</dbReference>
<evidence type="ECO:0000256" key="2">
    <source>
        <dbReference type="SAM" id="MobiDB-lite"/>
    </source>
</evidence>
<dbReference type="EMBL" id="FNQV01000009">
    <property type="protein sequence ID" value="SEA45728.1"/>
    <property type="molecule type" value="Genomic_DNA"/>
</dbReference>
<dbReference type="RefSeq" id="WP_092564782.1">
    <property type="nucleotide sequence ID" value="NZ_FNQV01000009.1"/>
</dbReference>
<feature type="coiled-coil region" evidence="1">
    <location>
        <begin position="578"/>
        <end position="626"/>
    </location>
</feature>
<feature type="region of interest" description="Disordered" evidence="2">
    <location>
        <begin position="1"/>
        <end position="39"/>
    </location>
</feature>